<evidence type="ECO:0000256" key="4">
    <source>
        <dbReference type="ARBA" id="ARBA00022844"/>
    </source>
</evidence>
<keyword evidence="5" id="KW-0231">Viral genome packaging</keyword>
<evidence type="ECO:0000256" key="5">
    <source>
        <dbReference type="ARBA" id="ARBA00023219"/>
    </source>
</evidence>
<feature type="region of interest" description="Disordered" evidence="6">
    <location>
        <begin position="105"/>
        <end position="139"/>
    </location>
</feature>
<evidence type="ECO:0000313" key="8">
    <source>
        <dbReference type="Proteomes" id="UP000153759"/>
    </source>
</evidence>
<reference evidence="8" key="3">
    <citation type="journal article" date="2001" name="J. Gen. Virol.">
        <title>Ovine herpesvirus-2 glycoprotein B sequences from tissues of ruminant malignant catarrhal fever cases and healthy sheep are highly conserved.</title>
        <authorList>
            <person name="Dunowska M."/>
            <person name="Letchworth G.J."/>
            <person name="Collins J.K."/>
            <person name="DeMartini J.C."/>
        </authorList>
    </citation>
    <scope>NUCLEOTIDE SEQUENCE [LARGE SCALE GENOMIC DNA]</scope>
</reference>
<evidence type="ECO:0000256" key="6">
    <source>
        <dbReference type="SAM" id="MobiDB-lite"/>
    </source>
</evidence>
<reference evidence="8" key="1">
    <citation type="journal article" date="1993" name="Arch. Virol.">
        <title>PCR detection of the sheep-associated agent of malignant catarrhal fever.</title>
        <authorList>
            <person name="Baxter S.I."/>
            <person name="Pow I."/>
            <person name="Bridgen A."/>
            <person name="Reid H.W."/>
        </authorList>
    </citation>
    <scope>NUCLEOTIDE SEQUENCE [LARGE SCALE GENOMIC DNA]</scope>
</reference>
<keyword evidence="2" id="KW-1048">Host nucleus</keyword>
<reference evidence="8" key="6">
    <citation type="journal article" date="2002" name="J. Gen. Virol.">
        <title>Ovine herpesvirus 2 lytic cycle replication and capsid production.</title>
        <authorList>
            <person name="Rosbottom J."/>
            <person name="Dalziel R.G."/>
            <person name="Reid H.W."/>
            <person name="Stewart J.P."/>
        </authorList>
    </citation>
    <scope>NUCLEOTIDE SEQUENCE [LARGE SCALE GENOMIC DNA]</scope>
</reference>
<organism evidence="7 8">
    <name type="scientific">Ovine gammaherpesvirus 2</name>
    <dbReference type="NCBI Taxonomy" id="10398"/>
    <lineage>
        <taxon>Viruses</taxon>
        <taxon>Duplodnaviria</taxon>
        <taxon>Heunggongvirae</taxon>
        <taxon>Peploviricota</taxon>
        <taxon>Herviviricetes</taxon>
        <taxon>Herpesvirales</taxon>
        <taxon>Orthoherpesviridae</taxon>
        <taxon>Gammaherpesvirinae</taxon>
        <taxon>Macavirus</taxon>
        <taxon>Macavirus ovinegamma2</taxon>
    </lineage>
</organism>
<dbReference type="GO" id="GO:0019028">
    <property type="term" value="C:viral capsid"/>
    <property type="evidence" value="ECO:0007669"/>
    <property type="project" value="UniProtKB-KW"/>
</dbReference>
<dbReference type="InterPro" id="IPR002493">
    <property type="entry name" value="Herpes_UL25"/>
</dbReference>
<protein>
    <submittedName>
        <fullName evidence="7">ORF19</fullName>
    </submittedName>
</protein>
<keyword evidence="8" id="KW-1185">Reference proteome</keyword>
<reference evidence="8" key="5">
    <citation type="journal article" date="2002" name="J. Gen. Virol.">
        <title>Isolation and expression of three open reading frames from ovine herpesvirus-2.</title>
        <authorList>
            <person name="Coulter L.J."/>
            <person name="Reid H.W."/>
        </authorList>
    </citation>
    <scope>NUCLEOTIDE SEQUENCE [LARGE SCALE GENOMIC DNA]</scope>
</reference>
<reference evidence="8" key="2">
    <citation type="journal article" date="1998" name="J. Virol.">
        <title>Detection of a novel bovine lymphotropic herpesvirus.</title>
        <authorList>
            <person name="Rovnak J."/>
            <person name="Quackenbush S.L."/>
            <person name="Reyes R.A."/>
            <person name="Baines J.D."/>
            <person name="Parrish C.R."/>
            <person name="Casey J.W."/>
        </authorList>
    </citation>
    <scope>NUCLEOTIDE SEQUENCE [LARGE SCALE GENOMIC DNA]</scope>
</reference>
<dbReference type="OrthoDB" id="4434at10239"/>
<dbReference type="KEGG" id="vg:26683996"/>
<dbReference type="GeneID" id="26683996"/>
<keyword evidence="4" id="KW-0946">Virion</keyword>
<reference evidence="8" key="4">
    <citation type="journal article" date="2001" name="Virus Res.">
        <title>Detection and multigenic characterization of a novel gammaherpesvirus in goats.</title>
        <authorList>
            <person name="Chmielewicz B."/>
            <person name="Goltz M."/>
            <person name="Ehlers B."/>
        </authorList>
    </citation>
    <scope>NUCLEOTIDE SEQUENCE [LARGE SCALE GENOMIC DNA]</scope>
</reference>
<keyword evidence="1" id="KW-0167">Capsid protein</keyword>
<evidence type="ECO:0000256" key="2">
    <source>
        <dbReference type="ARBA" id="ARBA00022562"/>
    </source>
</evidence>
<reference evidence="7 8" key="7">
    <citation type="journal article" date="2009" name="Vet. Microbiol.">
        <title>Ovine herpesvirus 2 structural proteins in epithelial cells and M-cells of the appendix in rabbits with malignant catarrhal fever.</title>
        <authorList>
            <person name="Meier-Trummer C.S."/>
            <person name="Tobler K."/>
            <person name="Hilbe M."/>
            <person name="Stewart J.P."/>
            <person name="Hart J."/>
            <person name="Campbell I."/>
            <person name="Haig D.M."/>
            <person name="Glauser D.L."/>
            <person name="Ehrensperger F."/>
            <person name="Ackermann M."/>
        </authorList>
    </citation>
    <scope>NUCLEOTIDE SEQUENCE [LARGE SCALE GENOMIC DNA]</scope>
    <source>
        <strain evidence="7">BJ1035</strain>
    </source>
</reference>
<evidence type="ECO:0000256" key="1">
    <source>
        <dbReference type="ARBA" id="ARBA00022561"/>
    </source>
</evidence>
<dbReference type="GO" id="GO:0019072">
    <property type="term" value="P:viral genome packaging"/>
    <property type="evidence" value="ECO:0007669"/>
    <property type="project" value="InterPro"/>
</dbReference>
<proteinExistence type="inferred from homology"/>
<dbReference type="HAMAP" id="MF_04025">
    <property type="entry name" value="HSV_CVC2"/>
    <property type="match status" value="1"/>
</dbReference>
<dbReference type="Proteomes" id="UP000153759">
    <property type="component" value="Segment"/>
</dbReference>
<accession>Q2VSM1</accession>
<dbReference type="RefSeq" id="YP_438143.1">
    <property type="nucleotide sequence ID" value="NC_007646.1"/>
</dbReference>
<feature type="compositionally biased region" description="Polar residues" evidence="6">
    <location>
        <begin position="106"/>
        <end position="127"/>
    </location>
</feature>
<dbReference type="EMBL" id="AY839756">
    <property type="protein sequence ID" value="AAX58055.1"/>
    <property type="molecule type" value="Genomic_DNA"/>
</dbReference>
<sequence>MLSLNKCSDRAVHQQRWPKACVYWAPSPRNVLVINPQRFHEHKRSASLYRKHVVENKMHLIKRELLKMELNNIVQANTANSEAIAEYLDTLENLTHTLTDAAARSAGTSRDFQKQALPQQAPSQDSLTPPVPSQAPKERTTTVVIAPGDSGFTFSTSLLTEFLSGLYASSAAWLPSYGPWFTAMTANAMQRRVFPKELKGTTNLKNSTSLKLISEVLHTITSINVDFYTDVRNMSDFSAALCILNAYYCKTQGCPLPGSQAELLDNLGGKLATLVNDLKGLSSDNSTHFNFTFTSGPQKAAMAPINSDNKYNRDFFTNHKIFRLLVAKGVVLLSGFSNVPGSEDGPDYIYALTSSIFSDNIPPFGSYQLNLRVGIKGVEYLVLVYLTLVNAQLSKPDGRRLHLKALLGAAFEHSSKVQLFKRDEVFTFLIKEYVTPIVMCNPHISTSELFPGMALVTLEIGSQLTFDPNKHFVNLAGTKFTKVFNVINQRLLFKDARELLLAKSELRVALEEGLAATLSSISPVNSIADTIRKEFGGGDDYDRLYFMVLGCLPVTVAVV</sequence>
<dbReference type="Pfam" id="PF01499">
    <property type="entry name" value="Herpes_UL25"/>
    <property type="match status" value="1"/>
</dbReference>
<evidence type="ECO:0000313" key="7">
    <source>
        <dbReference type="EMBL" id="AAX58055.1"/>
    </source>
</evidence>
<keyword evidence="3" id="KW-1188">Viral release from host cell</keyword>
<name>Q2VSM1_9GAMA</name>
<evidence type="ECO:0000256" key="3">
    <source>
        <dbReference type="ARBA" id="ARBA00022612"/>
    </source>
</evidence>